<keyword evidence="4" id="KW-1185">Reference proteome</keyword>
<dbReference type="Pfam" id="PF00078">
    <property type="entry name" value="RVT_1"/>
    <property type="match status" value="1"/>
</dbReference>
<dbReference type="InterPro" id="IPR041577">
    <property type="entry name" value="RT_RNaseH_2"/>
</dbReference>
<organism evidence="3 4">
    <name type="scientific">Tanacetum coccineum</name>
    <dbReference type="NCBI Taxonomy" id="301880"/>
    <lineage>
        <taxon>Eukaryota</taxon>
        <taxon>Viridiplantae</taxon>
        <taxon>Streptophyta</taxon>
        <taxon>Embryophyta</taxon>
        <taxon>Tracheophyta</taxon>
        <taxon>Spermatophyta</taxon>
        <taxon>Magnoliopsida</taxon>
        <taxon>eudicotyledons</taxon>
        <taxon>Gunneridae</taxon>
        <taxon>Pentapetalae</taxon>
        <taxon>asterids</taxon>
        <taxon>campanulids</taxon>
        <taxon>Asterales</taxon>
        <taxon>Asteraceae</taxon>
        <taxon>Asteroideae</taxon>
        <taxon>Anthemideae</taxon>
        <taxon>Anthemidinae</taxon>
        <taxon>Tanacetum</taxon>
    </lineage>
</organism>
<evidence type="ECO:0000259" key="2">
    <source>
        <dbReference type="Pfam" id="PF17919"/>
    </source>
</evidence>
<dbReference type="Pfam" id="PF17919">
    <property type="entry name" value="RT_RNaseH_2"/>
    <property type="match status" value="1"/>
</dbReference>
<dbReference type="EMBL" id="BQNB010019913">
    <property type="protein sequence ID" value="GJT90356.1"/>
    <property type="molecule type" value="Genomic_DNA"/>
</dbReference>
<proteinExistence type="predicted"/>
<dbReference type="InterPro" id="IPR000477">
    <property type="entry name" value="RT_dom"/>
</dbReference>
<reference evidence="3" key="1">
    <citation type="journal article" date="2022" name="Int. J. Mol. Sci.">
        <title>Draft Genome of Tanacetum Coccineum: Genomic Comparison of Closely Related Tanacetum-Family Plants.</title>
        <authorList>
            <person name="Yamashiro T."/>
            <person name="Shiraishi A."/>
            <person name="Nakayama K."/>
            <person name="Satake H."/>
        </authorList>
    </citation>
    <scope>NUCLEOTIDE SEQUENCE</scope>
</reference>
<dbReference type="PANTHER" id="PTHR34072">
    <property type="entry name" value="ENZYMATIC POLYPROTEIN-RELATED"/>
    <property type="match status" value="1"/>
</dbReference>
<keyword evidence="3" id="KW-0695">RNA-directed DNA polymerase</keyword>
<dbReference type="PANTHER" id="PTHR34072:SF57">
    <property type="entry name" value="RNA-DIRECTED DNA POLYMERASE"/>
    <property type="match status" value="1"/>
</dbReference>
<evidence type="ECO:0000313" key="4">
    <source>
        <dbReference type="Proteomes" id="UP001151760"/>
    </source>
</evidence>
<dbReference type="GO" id="GO:0003964">
    <property type="term" value="F:RNA-directed DNA polymerase activity"/>
    <property type="evidence" value="ECO:0007669"/>
    <property type="project" value="UniProtKB-KW"/>
</dbReference>
<dbReference type="SUPFAM" id="SSF56672">
    <property type="entry name" value="DNA/RNA polymerases"/>
    <property type="match status" value="1"/>
</dbReference>
<reference evidence="3" key="2">
    <citation type="submission" date="2022-01" db="EMBL/GenBank/DDBJ databases">
        <authorList>
            <person name="Yamashiro T."/>
            <person name="Shiraishi A."/>
            <person name="Satake H."/>
            <person name="Nakayama K."/>
        </authorList>
    </citation>
    <scope>NUCLEOTIDE SEQUENCE</scope>
</reference>
<feature type="domain" description="Reverse transcriptase" evidence="1">
    <location>
        <begin position="5"/>
        <end position="58"/>
    </location>
</feature>
<dbReference type="Proteomes" id="UP001151760">
    <property type="component" value="Unassembled WGS sequence"/>
</dbReference>
<keyword evidence="3" id="KW-0548">Nucleotidyltransferase</keyword>
<gene>
    <name evidence="3" type="ORF">Tco_1079201</name>
</gene>
<dbReference type="InterPro" id="IPR043128">
    <property type="entry name" value="Rev_trsase/Diguanyl_cyclase"/>
</dbReference>
<protein>
    <submittedName>
        <fullName evidence="3">Reverse transcriptase domain-containing protein</fullName>
    </submittedName>
</protein>
<evidence type="ECO:0000313" key="3">
    <source>
        <dbReference type="EMBL" id="GJT90356.1"/>
    </source>
</evidence>
<dbReference type="Gene3D" id="3.10.20.370">
    <property type="match status" value="1"/>
</dbReference>
<accession>A0ABQ5HSB2</accession>
<feature type="domain" description="Reverse transcriptase/retrotransposon-derived protein RNase H-like" evidence="2">
    <location>
        <begin position="93"/>
        <end position="170"/>
    </location>
</feature>
<dbReference type="InterPro" id="IPR043502">
    <property type="entry name" value="DNA/RNA_pol_sf"/>
</dbReference>
<sequence length="723" mass="83605">MMAIFHDMIEKTMEVFMDDLSVFGDSFDSCLSNLEKMLKWCEDTNLVLNWEKCHFMCKEGNCVRHKIQRRIEVESAKVDVIAKLPHPATVKGTLKKKLTEAPILVVPDWNLPFELMCDASDFAIGAVLGQRKMKHFQPIHYASKTMTEAQIHYTTTEKEMLVVVYAFEKVIWYRAFSFPRIGKEALVISSLPMKDPPGAFHSAMLTARKALKHANFDLKTAGDHRKLQLNELNELRDQAYENSLIYKERTKKLHDSKIKNRIFNVGDRVLLFNSRLKIFSGKLKKLFHFQKVVLVHPEQHPLLETLSYKVVVEAVRILQKSQENGQNQTNTDTGKGRAHKNRENAIKGCVLMQRGKVENATAEILRGLDQLMERKEGGCMYLLWVSLIGDVRTLTMDEARASRYLLDEIQSVALSLLETESPIRIAKYSDCFVDDDVRTSIKSQDEISLRRGYCDNCALSRMTKVIKGEFEKIKDIKVEDDLLACESPLEVFNCEVSRLSKMDDDLFTYEVEIANIPCDLRVDDDSEHEADDMGFDPSDIAFTEWLGSKFFNYKTMDHYTMKALWIYWIRGDDEVELTNEEFSDNEDEIDEVFRIDTNIFDYETPICLAFNKFNYLLKVDPDLLTKDIMGFKTYDDYKDDWIYEWNKDVPWVDEKPWTDTGVWKEPKPVIHTCNPFNYKTGCSEWPTCSWMNDGYCNGGNIPGTLLLKIQLIIKITSGTSFGR</sequence>
<keyword evidence="3" id="KW-0808">Transferase</keyword>
<name>A0ABQ5HSB2_9ASTR</name>
<evidence type="ECO:0000259" key="1">
    <source>
        <dbReference type="Pfam" id="PF00078"/>
    </source>
</evidence>
<comment type="caution">
    <text evidence="3">The sequence shown here is derived from an EMBL/GenBank/DDBJ whole genome shotgun (WGS) entry which is preliminary data.</text>
</comment>
<dbReference type="Gene3D" id="3.30.70.270">
    <property type="match status" value="1"/>
</dbReference>